<feature type="region of interest" description="Disordered" evidence="1">
    <location>
        <begin position="14"/>
        <end position="43"/>
    </location>
</feature>
<keyword evidence="3" id="KW-1185">Reference proteome</keyword>
<reference evidence="2" key="1">
    <citation type="submission" date="2018-03" db="EMBL/GenBank/DDBJ databases">
        <authorList>
            <person name="Guldener U."/>
        </authorList>
    </citation>
    <scope>NUCLEOTIDE SEQUENCE</scope>
</reference>
<dbReference type="Proteomes" id="UP001187734">
    <property type="component" value="Unassembled WGS sequence"/>
</dbReference>
<accession>A0AAE8MNT8</accession>
<proteinExistence type="predicted"/>
<comment type="caution">
    <text evidence="2">The sequence shown here is derived from an EMBL/GenBank/DDBJ whole genome shotgun (WGS) entry which is preliminary data.</text>
</comment>
<evidence type="ECO:0000256" key="1">
    <source>
        <dbReference type="SAM" id="MobiDB-lite"/>
    </source>
</evidence>
<name>A0AAE8MNT8_9HYPO</name>
<evidence type="ECO:0000313" key="2">
    <source>
        <dbReference type="EMBL" id="SPJ91551.1"/>
    </source>
</evidence>
<dbReference type="AlphaFoldDB" id="A0AAE8MNT8"/>
<gene>
    <name evidence="2" type="ORF">FTOL_13566</name>
</gene>
<dbReference type="EMBL" id="ONZP01000878">
    <property type="protein sequence ID" value="SPJ91551.1"/>
    <property type="molecule type" value="Genomic_DNA"/>
</dbReference>
<protein>
    <submittedName>
        <fullName evidence="2">Uncharacterized protein</fullName>
    </submittedName>
</protein>
<evidence type="ECO:0000313" key="3">
    <source>
        <dbReference type="Proteomes" id="UP001187734"/>
    </source>
</evidence>
<sequence length="43" mass="4636">MSFLNKFKKEFEGLNLDERLGQQQAGAPPPPPPATSISGLPNL</sequence>
<organism evidence="2 3">
    <name type="scientific">Fusarium torulosum</name>
    <dbReference type="NCBI Taxonomy" id="33205"/>
    <lineage>
        <taxon>Eukaryota</taxon>
        <taxon>Fungi</taxon>
        <taxon>Dikarya</taxon>
        <taxon>Ascomycota</taxon>
        <taxon>Pezizomycotina</taxon>
        <taxon>Sordariomycetes</taxon>
        <taxon>Hypocreomycetidae</taxon>
        <taxon>Hypocreales</taxon>
        <taxon>Nectriaceae</taxon>
        <taxon>Fusarium</taxon>
    </lineage>
</organism>